<evidence type="ECO:0000313" key="3">
    <source>
        <dbReference type="Proteomes" id="UP000482800"/>
    </source>
</evidence>
<evidence type="ECO:0000313" key="2">
    <source>
        <dbReference type="EMBL" id="GFJ78562.1"/>
    </source>
</evidence>
<comment type="caution">
    <text evidence="2">The sequence shown here is derived from an EMBL/GenBank/DDBJ whole genome shotgun (WGS) entry which is preliminary data.</text>
</comment>
<reference evidence="2 3" key="1">
    <citation type="submission" date="2020-03" db="EMBL/GenBank/DDBJ databases">
        <title>Whole genome shotgun sequence of Phytohabitans houttuyneae NBRC 108639.</title>
        <authorList>
            <person name="Komaki H."/>
            <person name="Tamura T."/>
        </authorList>
    </citation>
    <scope>NUCLEOTIDE SEQUENCE [LARGE SCALE GENOMIC DNA]</scope>
    <source>
        <strain evidence="2 3">NBRC 108639</strain>
    </source>
</reference>
<protein>
    <submittedName>
        <fullName evidence="2">Uncharacterized protein</fullName>
    </submittedName>
</protein>
<reference evidence="2 3" key="2">
    <citation type="submission" date="2020-03" db="EMBL/GenBank/DDBJ databases">
        <authorList>
            <person name="Ichikawa N."/>
            <person name="Kimura A."/>
            <person name="Kitahashi Y."/>
            <person name="Uohara A."/>
        </authorList>
    </citation>
    <scope>NUCLEOTIDE SEQUENCE [LARGE SCALE GENOMIC DNA]</scope>
    <source>
        <strain evidence="2 3">NBRC 108639</strain>
    </source>
</reference>
<gene>
    <name evidence="2" type="ORF">Phou_027420</name>
</gene>
<accession>A0A6V8K0D7</accession>
<proteinExistence type="predicted"/>
<feature type="region of interest" description="Disordered" evidence="1">
    <location>
        <begin position="120"/>
        <end position="151"/>
    </location>
</feature>
<name>A0A6V8K0D7_9ACTN</name>
<evidence type="ECO:0000256" key="1">
    <source>
        <dbReference type="SAM" id="MobiDB-lite"/>
    </source>
</evidence>
<organism evidence="2 3">
    <name type="scientific">Phytohabitans houttuyneae</name>
    <dbReference type="NCBI Taxonomy" id="1076126"/>
    <lineage>
        <taxon>Bacteria</taxon>
        <taxon>Bacillati</taxon>
        <taxon>Actinomycetota</taxon>
        <taxon>Actinomycetes</taxon>
        <taxon>Micromonosporales</taxon>
        <taxon>Micromonosporaceae</taxon>
    </lineage>
</organism>
<dbReference type="EMBL" id="BLPF01000001">
    <property type="protein sequence ID" value="GFJ78562.1"/>
    <property type="molecule type" value="Genomic_DNA"/>
</dbReference>
<keyword evidence="3" id="KW-1185">Reference proteome</keyword>
<dbReference type="AlphaFoldDB" id="A0A6V8K0D7"/>
<sequence length="151" mass="15373">MAGVAGALVVVVLPELLALIVAVPCPPYVAEPETELPATSAVNDSGCMPLKSARTWPLGLIVTVAPLPPEMLPLAAALEAWPLTWVVRQVPTMQPEAVPLTVGSGAAELVVPVVGSAAPGSVPAHPPTARPSPARVRTATVGTRMIPPHGK</sequence>
<dbReference type="Proteomes" id="UP000482800">
    <property type="component" value="Unassembled WGS sequence"/>
</dbReference>